<dbReference type="GO" id="GO:0008483">
    <property type="term" value="F:transaminase activity"/>
    <property type="evidence" value="ECO:0007669"/>
    <property type="project" value="UniProtKB-KW"/>
</dbReference>
<keyword evidence="6" id="KW-0032">Aminotransferase</keyword>
<dbReference type="Gene3D" id="3.30.470.10">
    <property type="match status" value="1"/>
</dbReference>
<evidence type="ECO:0000256" key="5">
    <source>
        <dbReference type="RuleBase" id="RU004516"/>
    </source>
</evidence>
<protein>
    <submittedName>
        <fullName evidence="6">Aminotransferase class IV</fullName>
    </submittedName>
</protein>
<dbReference type="InterPro" id="IPR036038">
    <property type="entry name" value="Aminotransferase-like"/>
</dbReference>
<dbReference type="Gene3D" id="3.20.10.10">
    <property type="entry name" value="D-amino Acid Aminotransferase, subunit A, domain 2"/>
    <property type="match status" value="1"/>
</dbReference>
<name>A0ABS9D705_9ALTE</name>
<sequence length="285" mass="32003">MSTVYLNNQFIPSDEARISPMDRGFLFGEGIYEVIPSYDGQFIGLQQHLDRLLDGLNALAISAPLNNQQWIDLCKKLLASNQGQDLAVYIQVTRGSGPTRQHAYPENSTPTVFAFAFEIPAQPIADKNSAVTYKVSSQQDLRWKRCQIKSTSLLGNVLHYQQGIDEGNKETILFNTKDELTEASSSNVFIVKGNTIMTPPLDNQILPGITRHILLAVLREHSQFNIEERVISYQEVINADEVWLTSSTKEIAPVIQLGEHTIASGEVGDVWLHAQTLFSKYKYQY</sequence>
<evidence type="ECO:0000313" key="6">
    <source>
        <dbReference type="EMBL" id="MCF2947797.1"/>
    </source>
</evidence>
<evidence type="ECO:0000313" key="7">
    <source>
        <dbReference type="Proteomes" id="UP001521137"/>
    </source>
</evidence>
<keyword evidence="7" id="KW-1185">Reference proteome</keyword>
<evidence type="ECO:0000256" key="1">
    <source>
        <dbReference type="ARBA" id="ARBA00001933"/>
    </source>
</evidence>
<dbReference type="InterPro" id="IPR043132">
    <property type="entry name" value="BCAT-like_C"/>
</dbReference>
<dbReference type="SUPFAM" id="SSF56752">
    <property type="entry name" value="D-aminoacid aminotransferase-like PLP-dependent enzymes"/>
    <property type="match status" value="1"/>
</dbReference>
<dbReference type="Pfam" id="PF01063">
    <property type="entry name" value="Aminotran_4"/>
    <property type="match status" value="1"/>
</dbReference>
<organism evidence="6 7">
    <name type="scientific">Paraglaciecola algarum</name>
    <dbReference type="NCBI Taxonomy" id="3050085"/>
    <lineage>
        <taxon>Bacteria</taxon>
        <taxon>Pseudomonadati</taxon>
        <taxon>Pseudomonadota</taxon>
        <taxon>Gammaproteobacteria</taxon>
        <taxon>Alteromonadales</taxon>
        <taxon>Alteromonadaceae</taxon>
        <taxon>Paraglaciecola</taxon>
    </lineage>
</organism>
<dbReference type="PANTHER" id="PTHR42743">
    <property type="entry name" value="AMINO-ACID AMINOTRANSFERASE"/>
    <property type="match status" value="1"/>
</dbReference>
<keyword evidence="6" id="KW-0808">Transferase</keyword>
<dbReference type="InterPro" id="IPR043131">
    <property type="entry name" value="BCAT-like_N"/>
</dbReference>
<dbReference type="InterPro" id="IPR018300">
    <property type="entry name" value="Aminotrans_IV_CS"/>
</dbReference>
<comment type="caution">
    <text evidence="6">The sequence shown here is derived from an EMBL/GenBank/DDBJ whole genome shotgun (WGS) entry which is preliminary data.</text>
</comment>
<dbReference type="EMBL" id="JAKGAS010000003">
    <property type="protein sequence ID" value="MCF2947797.1"/>
    <property type="molecule type" value="Genomic_DNA"/>
</dbReference>
<dbReference type="Proteomes" id="UP001521137">
    <property type="component" value="Unassembled WGS sequence"/>
</dbReference>
<accession>A0ABS9D705</accession>
<dbReference type="RefSeq" id="WP_235311331.1">
    <property type="nucleotide sequence ID" value="NZ_JAKGAS010000003.1"/>
</dbReference>
<comment type="similarity">
    <text evidence="2 4">Belongs to the class-IV pyridoxal-phosphate-dependent aminotransferase family.</text>
</comment>
<reference evidence="6 7" key="1">
    <citation type="submission" date="2022-01" db="EMBL/GenBank/DDBJ databases">
        <title>Paraglaciecola sp. G1-23.</title>
        <authorList>
            <person name="Jin M.S."/>
            <person name="Han D.M."/>
            <person name="Kim H.M."/>
            <person name="Jeon C.O."/>
        </authorList>
    </citation>
    <scope>NUCLEOTIDE SEQUENCE [LARGE SCALE GENOMIC DNA]</scope>
    <source>
        <strain evidence="6 7">G1-23</strain>
    </source>
</reference>
<dbReference type="InterPro" id="IPR001544">
    <property type="entry name" value="Aminotrans_IV"/>
</dbReference>
<proteinExistence type="inferred from homology"/>
<evidence type="ECO:0000256" key="4">
    <source>
        <dbReference type="RuleBase" id="RU004106"/>
    </source>
</evidence>
<dbReference type="InterPro" id="IPR050571">
    <property type="entry name" value="Class-IV_PLP-Dep_Aminotrnsfr"/>
</dbReference>
<gene>
    <name evidence="6" type="ORF">L0668_06750</name>
</gene>
<keyword evidence="3 5" id="KW-0663">Pyridoxal phosphate</keyword>
<evidence type="ECO:0000256" key="3">
    <source>
        <dbReference type="ARBA" id="ARBA00022898"/>
    </source>
</evidence>
<dbReference type="PROSITE" id="PS00770">
    <property type="entry name" value="AA_TRANSFER_CLASS_4"/>
    <property type="match status" value="1"/>
</dbReference>
<dbReference type="PANTHER" id="PTHR42743:SF10">
    <property type="entry name" value="D-ALANINE AMINOTRANSFERASE"/>
    <property type="match status" value="1"/>
</dbReference>
<comment type="cofactor">
    <cofactor evidence="1 5">
        <name>pyridoxal 5'-phosphate</name>
        <dbReference type="ChEBI" id="CHEBI:597326"/>
    </cofactor>
</comment>
<evidence type="ECO:0000256" key="2">
    <source>
        <dbReference type="ARBA" id="ARBA00009320"/>
    </source>
</evidence>